<protein>
    <submittedName>
        <fullName evidence="2">Ribonuclease E inhibitor RraB</fullName>
    </submittedName>
</protein>
<proteinExistence type="predicted"/>
<dbReference type="Gene3D" id="3.30.70.970">
    <property type="entry name" value="RraB-like"/>
    <property type="match status" value="1"/>
</dbReference>
<reference evidence="2 3" key="1">
    <citation type="submission" date="2023-12" db="EMBL/GenBank/DDBJ databases">
        <title>Thiobacillus sedimentum sp. nov., a chemolithoautotrophic sulfur-oxidizing bacterium isolated from freshwater sediment.</title>
        <authorList>
            <person name="Luo J."/>
            <person name="Dai C."/>
        </authorList>
    </citation>
    <scope>NUCLEOTIDE SEQUENCE [LARGE SCALE GENOMIC DNA]</scope>
    <source>
        <strain evidence="2 3">SCUT-2</strain>
    </source>
</reference>
<dbReference type="Proteomes" id="UP001334732">
    <property type="component" value="Chromosome"/>
</dbReference>
<dbReference type="InterPro" id="IPR036701">
    <property type="entry name" value="RraB-like_sf"/>
</dbReference>
<dbReference type="InterPro" id="IPR009671">
    <property type="entry name" value="RraB_dom"/>
</dbReference>
<dbReference type="SUPFAM" id="SSF89946">
    <property type="entry name" value="Hypothetical protein VC0424"/>
    <property type="match status" value="1"/>
</dbReference>
<organism evidence="2 3">
    <name type="scientific">Thiobacillus sedimenti</name>
    <dbReference type="NCBI Taxonomy" id="3110231"/>
    <lineage>
        <taxon>Bacteria</taxon>
        <taxon>Pseudomonadati</taxon>
        <taxon>Pseudomonadota</taxon>
        <taxon>Betaproteobacteria</taxon>
        <taxon>Nitrosomonadales</taxon>
        <taxon>Thiobacillaceae</taxon>
        <taxon>Thiobacillus</taxon>
    </lineage>
</organism>
<evidence type="ECO:0000313" key="2">
    <source>
        <dbReference type="EMBL" id="WRS40462.1"/>
    </source>
</evidence>
<dbReference type="Pfam" id="PF06877">
    <property type="entry name" value="RraB"/>
    <property type="match status" value="1"/>
</dbReference>
<gene>
    <name evidence="2" type="ORF">VA613_06190</name>
</gene>
<keyword evidence="3" id="KW-1185">Reference proteome</keyword>
<sequence length="114" mass="13495">MIELSDLEEMFENIQSNTGWDMNKPMLWGYFFTDPSREKLQEAAAVLENAGYRFVDLYVPELEDDEDEYFFLHMEREEAHSPQTLNERNMQLYAFAEKHELDSYDGMDVGPIQP</sequence>
<feature type="domain" description="Regulator of ribonuclease activity B" evidence="1">
    <location>
        <begin position="8"/>
        <end position="109"/>
    </location>
</feature>
<evidence type="ECO:0000259" key="1">
    <source>
        <dbReference type="Pfam" id="PF06877"/>
    </source>
</evidence>
<dbReference type="RefSeq" id="WP_324780990.1">
    <property type="nucleotide sequence ID" value="NZ_CP141769.1"/>
</dbReference>
<evidence type="ECO:0000313" key="3">
    <source>
        <dbReference type="Proteomes" id="UP001334732"/>
    </source>
</evidence>
<name>A0ABZ1CMF0_9PROT</name>
<accession>A0ABZ1CMF0</accession>
<dbReference type="EMBL" id="CP141769">
    <property type="protein sequence ID" value="WRS40462.1"/>
    <property type="molecule type" value="Genomic_DNA"/>
</dbReference>